<name>W7T375_9STRA</name>
<dbReference type="OrthoDB" id="10280766at2759"/>
<evidence type="ECO:0000313" key="2">
    <source>
        <dbReference type="Proteomes" id="UP000019335"/>
    </source>
</evidence>
<protein>
    <recommendedName>
        <fullName evidence="3">Serine hydrolase</fullName>
    </recommendedName>
</protein>
<proteinExistence type="predicted"/>
<evidence type="ECO:0000313" key="1">
    <source>
        <dbReference type="EMBL" id="EWM21232.1"/>
    </source>
</evidence>
<dbReference type="Proteomes" id="UP000019335">
    <property type="component" value="Unassembled WGS sequence"/>
</dbReference>
<dbReference type="AlphaFoldDB" id="W7T375"/>
<dbReference type="EMBL" id="AZIL01002580">
    <property type="protein sequence ID" value="EWM21232.1"/>
    <property type="molecule type" value="Genomic_DNA"/>
</dbReference>
<comment type="caution">
    <text evidence="1">The sequence shown here is derived from an EMBL/GenBank/DDBJ whole genome shotgun (WGS) entry which is preliminary data.</text>
</comment>
<keyword evidence="2" id="KW-1185">Reference proteome</keyword>
<gene>
    <name evidence="1" type="ORF">Naga_101077g2</name>
</gene>
<accession>W7T375</accession>
<sequence length="103" mass="11311">RVSLGWESFPGGGGMSTNFWVSPADKTVVVAMVQIIPYTQDLKFAARDWTYRSIDAFKRRKEDGFAVPLALPEEKDARSAATIDAETGAAVLESPKKRALRHG</sequence>
<evidence type="ECO:0008006" key="3">
    <source>
        <dbReference type="Google" id="ProtNLM"/>
    </source>
</evidence>
<organism evidence="1 2">
    <name type="scientific">Nannochloropsis gaditana</name>
    <dbReference type="NCBI Taxonomy" id="72520"/>
    <lineage>
        <taxon>Eukaryota</taxon>
        <taxon>Sar</taxon>
        <taxon>Stramenopiles</taxon>
        <taxon>Ochrophyta</taxon>
        <taxon>Eustigmatophyceae</taxon>
        <taxon>Eustigmatales</taxon>
        <taxon>Monodopsidaceae</taxon>
        <taxon>Nannochloropsis</taxon>
    </lineage>
</organism>
<feature type="non-terminal residue" evidence="1">
    <location>
        <position position="1"/>
    </location>
</feature>
<reference evidence="1 2" key="1">
    <citation type="journal article" date="2014" name="Mol. Plant">
        <title>Chromosome Scale Genome Assembly and Transcriptome Profiling of Nannochloropsis gaditana in Nitrogen Depletion.</title>
        <authorList>
            <person name="Corteggiani Carpinelli E."/>
            <person name="Telatin A."/>
            <person name="Vitulo N."/>
            <person name="Forcato C."/>
            <person name="D'Angelo M."/>
            <person name="Schiavon R."/>
            <person name="Vezzi A."/>
            <person name="Giacometti G.M."/>
            <person name="Morosinotto T."/>
            <person name="Valle G."/>
        </authorList>
    </citation>
    <scope>NUCLEOTIDE SEQUENCE [LARGE SCALE GENOMIC DNA]</scope>
    <source>
        <strain evidence="1 2">B-31</strain>
    </source>
</reference>